<dbReference type="AlphaFoldDB" id="A0A1H4FM32"/>
<keyword evidence="1" id="KW-1133">Transmembrane helix</keyword>
<accession>A0A1H4FM32</accession>
<name>A0A1H4FM32_9BACI</name>
<dbReference type="STRING" id="571932.SAMN05421743_1122"/>
<feature type="domain" description="DUF1206" evidence="2">
    <location>
        <begin position="28"/>
        <end position="95"/>
    </location>
</feature>
<organism evidence="3 4">
    <name type="scientific">Thalassobacillus cyri</name>
    <dbReference type="NCBI Taxonomy" id="571932"/>
    <lineage>
        <taxon>Bacteria</taxon>
        <taxon>Bacillati</taxon>
        <taxon>Bacillota</taxon>
        <taxon>Bacilli</taxon>
        <taxon>Bacillales</taxon>
        <taxon>Bacillaceae</taxon>
        <taxon>Thalassobacillus</taxon>
    </lineage>
</organism>
<dbReference type="OrthoDB" id="5702018at2"/>
<feature type="transmembrane region" description="Helical" evidence="1">
    <location>
        <begin position="73"/>
        <end position="91"/>
    </location>
</feature>
<feature type="transmembrane region" description="Helical" evidence="1">
    <location>
        <begin position="154"/>
        <end position="175"/>
    </location>
</feature>
<feature type="transmembrane region" description="Helical" evidence="1">
    <location>
        <begin position="248"/>
        <end position="266"/>
    </location>
</feature>
<keyword evidence="1" id="KW-0472">Membrane</keyword>
<reference evidence="3 4" key="1">
    <citation type="submission" date="2016-10" db="EMBL/GenBank/DDBJ databases">
        <authorList>
            <person name="de Groot N.N."/>
        </authorList>
    </citation>
    <scope>NUCLEOTIDE SEQUENCE [LARGE SCALE GENOMIC DNA]</scope>
    <source>
        <strain evidence="3 4">CCM7597</strain>
    </source>
</reference>
<dbReference type="Pfam" id="PF06724">
    <property type="entry name" value="DUF1206"/>
    <property type="match status" value="3"/>
</dbReference>
<feature type="transmembrane region" description="Helical" evidence="1">
    <location>
        <begin position="207"/>
        <end position="228"/>
    </location>
</feature>
<feature type="domain" description="DUF1206" evidence="2">
    <location>
        <begin position="205"/>
        <end position="273"/>
    </location>
</feature>
<evidence type="ECO:0000313" key="3">
    <source>
        <dbReference type="EMBL" id="SEA98325.1"/>
    </source>
</evidence>
<protein>
    <recommendedName>
        <fullName evidence="2">DUF1206 domain-containing protein</fullName>
    </recommendedName>
</protein>
<sequence>MDATESLTNNKEVTKEDIKPWVRRLARAGYMAKGLVYALIGILAFMAAIGVGGKTTGTSGMFHSVAQVPAGNVILWLIGLGLILYIMWVFIKAFKDPQSEGSDAKGLVARIGYFISGIIYGTIAFKAFKIAINAGSNSGGSQNTLSAKLLSQPFGAWILGAIGVITIGYGIYELISGTSQKFLKNFRTIKMSDHEIRIAKNAGTAGLTARGIVLGVIGFFIVQTAMTHDPSKAKGLDGALAEVSQKPFGQWLLGVVALGLILYGLYQITRGRYEQMMFGKVR</sequence>
<keyword evidence="4" id="KW-1185">Reference proteome</keyword>
<evidence type="ECO:0000256" key="1">
    <source>
        <dbReference type="SAM" id="Phobius"/>
    </source>
</evidence>
<dbReference type="InterPro" id="IPR009597">
    <property type="entry name" value="DUF1206"/>
</dbReference>
<dbReference type="RefSeq" id="WP_093045604.1">
    <property type="nucleotide sequence ID" value="NZ_FNQR01000012.1"/>
</dbReference>
<gene>
    <name evidence="3" type="ORF">SAMN05421743_1122</name>
</gene>
<dbReference type="Proteomes" id="UP000198584">
    <property type="component" value="Unassembled WGS sequence"/>
</dbReference>
<feature type="domain" description="DUF1206" evidence="2">
    <location>
        <begin position="111"/>
        <end position="177"/>
    </location>
</feature>
<proteinExistence type="predicted"/>
<feature type="transmembrane region" description="Helical" evidence="1">
    <location>
        <begin position="34"/>
        <end position="53"/>
    </location>
</feature>
<keyword evidence="1" id="KW-0812">Transmembrane</keyword>
<evidence type="ECO:0000259" key="2">
    <source>
        <dbReference type="Pfam" id="PF06724"/>
    </source>
</evidence>
<feature type="transmembrane region" description="Helical" evidence="1">
    <location>
        <begin position="111"/>
        <end position="134"/>
    </location>
</feature>
<dbReference type="EMBL" id="FNQR01000012">
    <property type="protein sequence ID" value="SEA98325.1"/>
    <property type="molecule type" value="Genomic_DNA"/>
</dbReference>
<evidence type="ECO:0000313" key="4">
    <source>
        <dbReference type="Proteomes" id="UP000198584"/>
    </source>
</evidence>